<sequence>MCNVKTYGAFAATRNALPQTYGTVHARSMTLGEVPPSKWESNFVIEISCYWLGYIIAECMGFVIMIGPPHALLQDILCTTILTKKCSKWWWVGRAGNLCMNRTLGLNKDLRLVCYAQIAGGDNNVGVGNNFGITSHFIVFTEDGLLVHEYRIEDP</sequence>
<dbReference type="Proteomes" id="UP000242715">
    <property type="component" value="Unassembled WGS sequence"/>
</dbReference>
<proteinExistence type="predicted"/>
<reference evidence="2" key="1">
    <citation type="journal article" date="2017" name="Front. Plant Sci.">
        <title>Climate Clever Clovers: New Paradigm to Reduce the Environmental Footprint of Ruminants by Breeding Low Methanogenic Forages Utilizing Haplotype Variation.</title>
        <authorList>
            <person name="Kaur P."/>
            <person name="Appels R."/>
            <person name="Bayer P.E."/>
            <person name="Keeble-Gagnere G."/>
            <person name="Wang J."/>
            <person name="Hirakawa H."/>
            <person name="Shirasawa K."/>
            <person name="Vercoe P."/>
            <person name="Stefanova K."/>
            <person name="Durmic Z."/>
            <person name="Nichols P."/>
            <person name="Revell C."/>
            <person name="Isobe S.N."/>
            <person name="Edwards D."/>
            <person name="Erskine W."/>
        </authorList>
    </citation>
    <scope>NUCLEOTIDE SEQUENCE [LARGE SCALE GENOMIC DNA]</scope>
    <source>
        <strain evidence="2">cv. Daliak</strain>
    </source>
</reference>
<organism evidence="1 2">
    <name type="scientific">Trifolium subterraneum</name>
    <name type="common">Subterranean clover</name>
    <dbReference type="NCBI Taxonomy" id="3900"/>
    <lineage>
        <taxon>Eukaryota</taxon>
        <taxon>Viridiplantae</taxon>
        <taxon>Streptophyta</taxon>
        <taxon>Embryophyta</taxon>
        <taxon>Tracheophyta</taxon>
        <taxon>Spermatophyta</taxon>
        <taxon>Magnoliopsida</taxon>
        <taxon>eudicotyledons</taxon>
        <taxon>Gunneridae</taxon>
        <taxon>Pentapetalae</taxon>
        <taxon>rosids</taxon>
        <taxon>fabids</taxon>
        <taxon>Fabales</taxon>
        <taxon>Fabaceae</taxon>
        <taxon>Papilionoideae</taxon>
        <taxon>50 kb inversion clade</taxon>
        <taxon>NPAAA clade</taxon>
        <taxon>Hologalegina</taxon>
        <taxon>IRL clade</taxon>
        <taxon>Trifolieae</taxon>
        <taxon>Trifolium</taxon>
    </lineage>
</organism>
<protein>
    <submittedName>
        <fullName evidence="1">Uncharacterized protein</fullName>
    </submittedName>
</protein>
<name>A0A2Z6NE44_TRISU</name>
<evidence type="ECO:0000313" key="1">
    <source>
        <dbReference type="EMBL" id="GAU41996.1"/>
    </source>
</evidence>
<gene>
    <name evidence="1" type="ORF">TSUD_307020</name>
</gene>
<keyword evidence="2" id="KW-1185">Reference proteome</keyword>
<dbReference type="AlphaFoldDB" id="A0A2Z6NE44"/>
<dbReference type="EMBL" id="DF973893">
    <property type="protein sequence ID" value="GAU41996.1"/>
    <property type="molecule type" value="Genomic_DNA"/>
</dbReference>
<accession>A0A2Z6NE44</accession>
<evidence type="ECO:0000313" key="2">
    <source>
        <dbReference type="Proteomes" id="UP000242715"/>
    </source>
</evidence>